<dbReference type="InterPro" id="IPR050359">
    <property type="entry name" value="bHLH_transcription_factors"/>
</dbReference>
<dbReference type="Proteomes" id="UP001626550">
    <property type="component" value="Unassembled WGS sequence"/>
</dbReference>
<dbReference type="AlphaFoldDB" id="A0ABD2QBH0"/>
<evidence type="ECO:0000259" key="2">
    <source>
        <dbReference type="PROSITE" id="PS50888"/>
    </source>
</evidence>
<dbReference type="Pfam" id="PF00010">
    <property type="entry name" value="HLH"/>
    <property type="match status" value="1"/>
</dbReference>
<evidence type="ECO:0000313" key="3">
    <source>
        <dbReference type="EMBL" id="KAL3316863.1"/>
    </source>
</evidence>
<proteinExistence type="predicted"/>
<feature type="compositionally biased region" description="Basic residues" evidence="1">
    <location>
        <begin position="13"/>
        <end position="23"/>
    </location>
</feature>
<feature type="region of interest" description="Disordered" evidence="1">
    <location>
        <begin position="1"/>
        <end position="23"/>
    </location>
</feature>
<feature type="domain" description="BHLH" evidence="2">
    <location>
        <begin position="34"/>
        <end position="114"/>
    </location>
</feature>
<dbReference type="InterPro" id="IPR036638">
    <property type="entry name" value="HLH_DNA-bd_sf"/>
</dbReference>
<dbReference type="InterPro" id="IPR011598">
    <property type="entry name" value="bHLH_dom"/>
</dbReference>
<organism evidence="3 4">
    <name type="scientific">Cichlidogyrus casuarinus</name>
    <dbReference type="NCBI Taxonomy" id="1844966"/>
    <lineage>
        <taxon>Eukaryota</taxon>
        <taxon>Metazoa</taxon>
        <taxon>Spiralia</taxon>
        <taxon>Lophotrochozoa</taxon>
        <taxon>Platyhelminthes</taxon>
        <taxon>Monogenea</taxon>
        <taxon>Monopisthocotylea</taxon>
        <taxon>Dactylogyridea</taxon>
        <taxon>Ancyrocephalidae</taxon>
        <taxon>Cichlidogyrus</taxon>
    </lineage>
</organism>
<dbReference type="PANTHER" id="PTHR19290:SF134">
    <property type="entry name" value="NEUROGENIC DIFFERENTIATION FACTOR 1"/>
    <property type="match status" value="1"/>
</dbReference>
<protein>
    <submittedName>
        <fullName evidence="3">Neuronal helix-loop-helix transcription factor</fullName>
    </submittedName>
</protein>
<evidence type="ECO:0000313" key="4">
    <source>
        <dbReference type="Proteomes" id="UP001626550"/>
    </source>
</evidence>
<name>A0ABD2QBH0_9PLAT</name>
<dbReference type="PANTHER" id="PTHR19290">
    <property type="entry name" value="BASIC HELIX-LOOP-HELIX PROTEIN NEUROGENIN-RELATED"/>
    <property type="match status" value="1"/>
</dbReference>
<dbReference type="PROSITE" id="PS50888">
    <property type="entry name" value="BHLH"/>
    <property type="match status" value="1"/>
</dbReference>
<dbReference type="Gene3D" id="4.10.280.10">
    <property type="entry name" value="Helix-loop-helix DNA-binding domain"/>
    <property type="match status" value="1"/>
</dbReference>
<dbReference type="SUPFAM" id="SSF47459">
    <property type="entry name" value="HLH, helix-loop-helix DNA-binding domain"/>
    <property type="match status" value="1"/>
</dbReference>
<dbReference type="SMART" id="SM00353">
    <property type="entry name" value="HLH"/>
    <property type="match status" value="1"/>
</dbReference>
<keyword evidence="4" id="KW-1185">Reference proteome</keyword>
<dbReference type="EMBL" id="JBJKFK010000471">
    <property type="protein sequence ID" value="KAL3316863.1"/>
    <property type="molecule type" value="Genomic_DNA"/>
</dbReference>
<comment type="caution">
    <text evidence="3">The sequence shown here is derived from an EMBL/GenBank/DDBJ whole genome shotgun (WGS) entry which is preliminary data.</text>
</comment>
<reference evidence="3 4" key="1">
    <citation type="submission" date="2024-11" db="EMBL/GenBank/DDBJ databases">
        <title>Adaptive evolution of stress response genes in parasites aligns with host niche diversity.</title>
        <authorList>
            <person name="Hahn C."/>
            <person name="Resl P."/>
        </authorList>
    </citation>
    <scope>NUCLEOTIDE SEQUENCE [LARGE SCALE GENOMIC DNA]</scope>
    <source>
        <strain evidence="3">EGGRZ-B1_66</strain>
        <tissue evidence="3">Body</tissue>
    </source>
</reference>
<gene>
    <name evidence="3" type="primary">NEUROD4</name>
    <name evidence="3" type="ORF">Ciccas_004476</name>
</gene>
<accession>A0ABD2QBH0</accession>
<sequence length="277" mass="31562">MNEEAFGYPAGPIKRRRGPKKKPITHERVVKLRQRRVRANARERSRMHGLNNALDTLRSNIPLALIHKLPEYQPGMGKLGEVALRNALSSSVLLCQRLSKIETLRLARNYIHLLLGMLDPAGECLSTKDRILEILCRGISQITANQIAVLLGLNPISETIMHQASNKNWRSSDESTESAQDFRDTWPSYPKQVMSENDPFCKTFSADRYFGGESDQNVSISPVINNDNEHQNHNSFEDTITEFGNSSLNVYSEFSTFHEIPNWNYCNSFAQQQLVWD</sequence>
<evidence type="ECO:0000256" key="1">
    <source>
        <dbReference type="SAM" id="MobiDB-lite"/>
    </source>
</evidence>